<sequence>MTDSETNFRGPPAPYMHEAPLKMDTLATGDTKSQIALIIPRLRLQQFPDVKKIQSLEKLIILTVTLEQQQWRGIITECGLVDAVSSLMFETVNPRIR</sequence>
<dbReference type="EMBL" id="SNRW01027372">
    <property type="protein sequence ID" value="KAA6360136.1"/>
    <property type="molecule type" value="Genomic_DNA"/>
</dbReference>
<evidence type="ECO:0000313" key="2">
    <source>
        <dbReference type="Proteomes" id="UP000324800"/>
    </source>
</evidence>
<protein>
    <submittedName>
        <fullName evidence="1">Uncharacterized protein</fullName>
    </submittedName>
</protein>
<feature type="non-terminal residue" evidence="1">
    <location>
        <position position="97"/>
    </location>
</feature>
<evidence type="ECO:0000313" key="1">
    <source>
        <dbReference type="EMBL" id="KAA6360136.1"/>
    </source>
</evidence>
<accession>A0A5J4TNM1</accession>
<organism evidence="1 2">
    <name type="scientific">Streblomastix strix</name>
    <dbReference type="NCBI Taxonomy" id="222440"/>
    <lineage>
        <taxon>Eukaryota</taxon>
        <taxon>Metamonada</taxon>
        <taxon>Preaxostyla</taxon>
        <taxon>Oxymonadida</taxon>
        <taxon>Streblomastigidae</taxon>
        <taxon>Streblomastix</taxon>
    </lineage>
</organism>
<name>A0A5J4TNM1_9EUKA</name>
<gene>
    <name evidence="1" type="ORF">EZS28_044337</name>
</gene>
<dbReference type="AlphaFoldDB" id="A0A5J4TNM1"/>
<dbReference type="Proteomes" id="UP000324800">
    <property type="component" value="Unassembled WGS sequence"/>
</dbReference>
<comment type="caution">
    <text evidence="1">The sequence shown here is derived from an EMBL/GenBank/DDBJ whole genome shotgun (WGS) entry which is preliminary data.</text>
</comment>
<proteinExistence type="predicted"/>
<reference evidence="1 2" key="1">
    <citation type="submission" date="2019-03" db="EMBL/GenBank/DDBJ databases">
        <title>Single cell metagenomics reveals metabolic interactions within the superorganism composed of flagellate Streblomastix strix and complex community of Bacteroidetes bacteria on its surface.</title>
        <authorList>
            <person name="Treitli S.C."/>
            <person name="Kolisko M."/>
            <person name="Husnik F."/>
            <person name="Keeling P."/>
            <person name="Hampl V."/>
        </authorList>
    </citation>
    <scope>NUCLEOTIDE SEQUENCE [LARGE SCALE GENOMIC DNA]</scope>
    <source>
        <strain evidence="1">ST1C</strain>
    </source>
</reference>